<evidence type="ECO:0000256" key="1">
    <source>
        <dbReference type="ARBA" id="ARBA00022676"/>
    </source>
</evidence>
<name>A0A556MKF4_9SPHI</name>
<dbReference type="PANTHER" id="PTHR34136">
    <property type="match status" value="1"/>
</dbReference>
<evidence type="ECO:0000256" key="2">
    <source>
        <dbReference type="ARBA" id="ARBA00022679"/>
    </source>
</evidence>
<dbReference type="CDD" id="cd06533">
    <property type="entry name" value="Glyco_transf_WecG_TagA"/>
    <property type="match status" value="1"/>
</dbReference>
<dbReference type="AlphaFoldDB" id="A0A556MKF4"/>
<dbReference type="GO" id="GO:0016758">
    <property type="term" value="F:hexosyltransferase activity"/>
    <property type="evidence" value="ECO:0007669"/>
    <property type="project" value="TreeGrafter"/>
</dbReference>
<keyword evidence="2 3" id="KW-0808">Transferase</keyword>
<organism evidence="3 4">
    <name type="scientific">Mucilaginibacter corticis</name>
    <dbReference type="NCBI Taxonomy" id="2597670"/>
    <lineage>
        <taxon>Bacteria</taxon>
        <taxon>Pseudomonadati</taxon>
        <taxon>Bacteroidota</taxon>
        <taxon>Sphingobacteriia</taxon>
        <taxon>Sphingobacteriales</taxon>
        <taxon>Sphingobacteriaceae</taxon>
        <taxon>Mucilaginibacter</taxon>
    </lineage>
</organism>
<reference evidence="3 4" key="1">
    <citation type="submission" date="2019-07" db="EMBL/GenBank/DDBJ databases">
        <authorList>
            <person name="Huq M.A."/>
        </authorList>
    </citation>
    <scope>NUCLEOTIDE SEQUENCE [LARGE SCALE GENOMIC DNA]</scope>
    <source>
        <strain evidence="3 4">MAH-19</strain>
    </source>
</reference>
<gene>
    <name evidence="3" type="ORF">FO440_11130</name>
</gene>
<dbReference type="Pfam" id="PF03808">
    <property type="entry name" value="Glyco_tran_WecG"/>
    <property type="match status" value="1"/>
</dbReference>
<evidence type="ECO:0000313" key="3">
    <source>
        <dbReference type="EMBL" id="TSJ40305.1"/>
    </source>
</evidence>
<dbReference type="RefSeq" id="WP_144248343.1">
    <property type="nucleotide sequence ID" value="NZ_VLPK01000002.1"/>
</dbReference>
<dbReference type="EMBL" id="VLPK01000002">
    <property type="protein sequence ID" value="TSJ40305.1"/>
    <property type="molecule type" value="Genomic_DNA"/>
</dbReference>
<accession>A0A556MKF4</accession>
<protein>
    <submittedName>
        <fullName evidence="3">WecB/TagA/CpsF family glycosyltransferase</fullName>
    </submittedName>
</protein>
<keyword evidence="4" id="KW-1185">Reference proteome</keyword>
<dbReference type="Proteomes" id="UP000318733">
    <property type="component" value="Unassembled WGS sequence"/>
</dbReference>
<sequence length="258" mass="29864">MLKKVDLFGFSFISAPNINIIADDIFKKILYTEDNKAPFLITPNVDILVQLSKPEHKELKDALINSLYILPDGQPIVLGSKLLGKSLQARLSGSDLFPVLWEKTKSSDAKILALTTSQQVSELLSRENRNVICYTLPFFQFNDNDSINYITQECATIIMENDIKFVFIGISFPKQNILSISIHKMLVKNKFDKMPLFATLGASFEFYLNLKKRAPLFLQKIGLEWLFRFFKEPKRLFRRYFIEAPRFILILIKEIKTR</sequence>
<comment type="caution">
    <text evidence="3">The sequence shown here is derived from an EMBL/GenBank/DDBJ whole genome shotgun (WGS) entry which is preliminary data.</text>
</comment>
<dbReference type="InterPro" id="IPR004629">
    <property type="entry name" value="WecG_TagA_CpsF"/>
</dbReference>
<evidence type="ECO:0000313" key="4">
    <source>
        <dbReference type="Proteomes" id="UP000318733"/>
    </source>
</evidence>
<proteinExistence type="predicted"/>
<keyword evidence="1" id="KW-0328">Glycosyltransferase</keyword>
<dbReference type="PANTHER" id="PTHR34136:SF1">
    <property type="entry name" value="UDP-N-ACETYL-D-MANNOSAMINURONIC ACID TRANSFERASE"/>
    <property type="match status" value="1"/>
</dbReference>
<dbReference type="OrthoDB" id="9771846at2"/>
<dbReference type="NCBIfam" id="TIGR00696">
    <property type="entry name" value="wecG_tagA_cpsF"/>
    <property type="match status" value="1"/>
</dbReference>